<evidence type="ECO:0000259" key="1">
    <source>
        <dbReference type="Pfam" id="PF13358"/>
    </source>
</evidence>
<organism evidence="2 3">
    <name type="scientific">Saccharothrix xinjiangensis</name>
    <dbReference type="NCBI Taxonomy" id="204798"/>
    <lineage>
        <taxon>Bacteria</taxon>
        <taxon>Bacillati</taxon>
        <taxon>Actinomycetota</taxon>
        <taxon>Actinomycetes</taxon>
        <taxon>Pseudonocardiales</taxon>
        <taxon>Pseudonocardiaceae</taxon>
        <taxon>Saccharothrix</taxon>
    </lineage>
</organism>
<dbReference type="InterPro" id="IPR038717">
    <property type="entry name" value="Tc1-like_DDE_dom"/>
</dbReference>
<comment type="caution">
    <text evidence="2">The sequence shown here is derived from an EMBL/GenBank/DDBJ whole genome shotgun (WGS) entry which is preliminary data.</text>
</comment>
<feature type="domain" description="Tc1-like transposase DDE" evidence="1">
    <location>
        <begin position="2"/>
        <end position="58"/>
    </location>
</feature>
<dbReference type="EMBL" id="JBHSJB010000025">
    <property type="protein sequence ID" value="MFC5057025.1"/>
    <property type="molecule type" value="Genomic_DNA"/>
</dbReference>
<evidence type="ECO:0000313" key="2">
    <source>
        <dbReference type="EMBL" id="MFC5057025.1"/>
    </source>
</evidence>
<dbReference type="Pfam" id="PF13358">
    <property type="entry name" value="DDE_3"/>
    <property type="match status" value="1"/>
</dbReference>
<dbReference type="RefSeq" id="WP_344039159.1">
    <property type="nucleotide sequence ID" value="NZ_BAAAKE010000014.1"/>
</dbReference>
<gene>
    <name evidence="2" type="ORF">ACFPFM_25165</name>
</gene>
<evidence type="ECO:0000313" key="3">
    <source>
        <dbReference type="Proteomes" id="UP001595833"/>
    </source>
</evidence>
<keyword evidence="3" id="KW-1185">Reference proteome</keyword>
<proteinExistence type="predicted"/>
<sequence>MWAPEGRTPIVRVTGKQLRVNVMSAVASRGALWFTVFAERFTAPVFTTFLDRLAHETRRFLRHRQRQPRIVRGYFRAPHLRYAIV</sequence>
<dbReference type="Proteomes" id="UP001595833">
    <property type="component" value="Unassembled WGS sequence"/>
</dbReference>
<protein>
    <submittedName>
        <fullName evidence="2">Transposase</fullName>
    </submittedName>
</protein>
<reference evidence="3" key="1">
    <citation type="journal article" date="2019" name="Int. J. Syst. Evol. Microbiol.">
        <title>The Global Catalogue of Microorganisms (GCM) 10K type strain sequencing project: providing services to taxonomists for standard genome sequencing and annotation.</title>
        <authorList>
            <consortium name="The Broad Institute Genomics Platform"/>
            <consortium name="The Broad Institute Genome Sequencing Center for Infectious Disease"/>
            <person name="Wu L."/>
            <person name="Ma J."/>
        </authorList>
    </citation>
    <scope>NUCLEOTIDE SEQUENCE [LARGE SCALE GENOMIC DNA]</scope>
    <source>
        <strain evidence="3">KCTC 12848</strain>
    </source>
</reference>
<accession>A0ABV9Y630</accession>
<name>A0ABV9Y630_9PSEU</name>